<comment type="caution">
    <text evidence="2">The sequence shown here is derived from an EMBL/GenBank/DDBJ whole genome shotgun (WGS) entry which is preliminary data.</text>
</comment>
<dbReference type="CDD" id="cd00303">
    <property type="entry name" value="retropepsin_like"/>
    <property type="match status" value="1"/>
</dbReference>
<dbReference type="Gene3D" id="2.40.70.10">
    <property type="entry name" value="Acid Proteases"/>
    <property type="match status" value="1"/>
</dbReference>
<reference evidence="3" key="1">
    <citation type="submission" date="2016-04" db="EMBL/GenBank/DDBJ databases">
        <title>Cephalotus genome sequencing.</title>
        <authorList>
            <person name="Fukushima K."/>
            <person name="Hasebe M."/>
            <person name="Fang X."/>
        </authorList>
    </citation>
    <scope>NUCLEOTIDE SEQUENCE [LARGE SCALE GENOMIC DNA]</scope>
    <source>
        <strain evidence="3">cv. St1</strain>
    </source>
</reference>
<evidence type="ECO:0000313" key="3">
    <source>
        <dbReference type="Proteomes" id="UP000187406"/>
    </source>
</evidence>
<sequence length="135" mass="15254">MEERRMKNLCFWCDEKFVPGHKCKNRQVYMMEVKGVMEEEKEDKGEEYTEEGTNQQPQLSIHALTGSTGQQTMQLEAMVGKKHLQVLIDSGSTHNFLALGLAGKMGLPLIDIPKVTVKVANGEQLQCSKMIKKIK</sequence>
<feature type="region of interest" description="Disordered" evidence="1">
    <location>
        <begin position="39"/>
        <end position="58"/>
    </location>
</feature>
<protein>
    <recommendedName>
        <fullName evidence="4">Gag-asp_proteas domain-containing protein</fullName>
    </recommendedName>
</protein>
<keyword evidence="3" id="KW-1185">Reference proteome</keyword>
<evidence type="ECO:0000313" key="2">
    <source>
        <dbReference type="EMBL" id="GAV74709.1"/>
    </source>
</evidence>
<organism evidence="2 3">
    <name type="scientific">Cephalotus follicularis</name>
    <name type="common">Albany pitcher plant</name>
    <dbReference type="NCBI Taxonomy" id="3775"/>
    <lineage>
        <taxon>Eukaryota</taxon>
        <taxon>Viridiplantae</taxon>
        <taxon>Streptophyta</taxon>
        <taxon>Embryophyta</taxon>
        <taxon>Tracheophyta</taxon>
        <taxon>Spermatophyta</taxon>
        <taxon>Magnoliopsida</taxon>
        <taxon>eudicotyledons</taxon>
        <taxon>Gunneridae</taxon>
        <taxon>Pentapetalae</taxon>
        <taxon>rosids</taxon>
        <taxon>fabids</taxon>
        <taxon>Oxalidales</taxon>
        <taxon>Cephalotaceae</taxon>
        <taxon>Cephalotus</taxon>
    </lineage>
</organism>
<gene>
    <name evidence="2" type="ORF">CFOL_v3_18189</name>
</gene>
<proteinExistence type="predicted"/>
<dbReference type="InParanoid" id="A0A1Q3C3A6"/>
<dbReference type="EMBL" id="BDDD01001262">
    <property type="protein sequence ID" value="GAV74709.1"/>
    <property type="molecule type" value="Genomic_DNA"/>
</dbReference>
<accession>A0A1Q3C3A6</accession>
<evidence type="ECO:0000256" key="1">
    <source>
        <dbReference type="SAM" id="MobiDB-lite"/>
    </source>
</evidence>
<dbReference type="AlphaFoldDB" id="A0A1Q3C3A6"/>
<evidence type="ECO:0008006" key="4">
    <source>
        <dbReference type="Google" id="ProtNLM"/>
    </source>
</evidence>
<dbReference type="Proteomes" id="UP000187406">
    <property type="component" value="Unassembled WGS sequence"/>
</dbReference>
<name>A0A1Q3C3A6_CEPFO</name>
<dbReference type="OrthoDB" id="1934862at2759"/>
<dbReference type="Pfam" id="PF13650">
    <property type="entry name" value="Asp_protease_2"/>
    <property type="match status" value="1"/>
</dbReference>
<dbReference type="InterPro" id="IPR021109">
    <property type="entry name" value="Peptidase_aspartic_dom_sf"/>
</dbReference>